<reference evidence="3" key="1">
    <citation type="submission" date="2021-01" db="EMBL/GenBank/DDBJ databases">
        <title>Caligus Genome Assembly.</title>
        <authorList>
            <person name="Gallardo-Escarate C."/>
        </authorList>
    </citation>
    <scope>NUCLEOTIDE SEQUENCE [LARGE SCALE GENOMIC DNA]</scope>
</reference>
<evidence type="ECO:0000256" key="1">
    <source>
        <dbReference type="SAM" id="Phobius"/>
    </source>
</evidence>
<proteinExistence type="predicted"/>
<evidence type="ECO:0000313" key="3">
    <source>
        <dbReference type="Proteomes" id="UP000595437"/>
    </source>
</evidence>
<name>A0A7T8KCE4_CALRO</name>
<keyword evidence="3" id="KW-1185">Reference proteome</keyword>
<dbReference type="Proteomes" id="UP000595437">
    <property type="component" value="Chromosome 4"/>
</dbReference>
<accession>A0A7T8KCE4</accession>
<keyword evidence="1" id="KW-0472">Membrane</keyword>
<feature type="transmembrane region" description="Helical" evidence="1">
    <location>
        <begin position="33"/>
        <end position="56"/>
    </location>
</feature>
<keyword evidence="1" id="KW-0812">Transmembrane</keyword>
<dbReference type="AlphaFoldDB" id="A0A7T8KCE4"/>
<keyword evidence="1" id="KW-1133">Transmembrane helix</keyword>
<protein>
    <submittedName>
        <fullName evidence="2">Uncharacterized protein</fullName>
    </submittedName>
</protein>
<evidence type="ECO:0000313" key="2">
    <source>
        <dbReference type="EMBL" id="QQP53306.1"/>
    </source>
</evidence>
<dbReference type="EMBL" id="CP045893">
    <property type="protein sequence ID" value="QQP53306.1"/>
    <property type="molecule type" value="Genomic_DNA"/>
</dbReference>
<sequence length="116" mass="13565">MEVTHSQDKLIESLYEVRDVIILNAEICGRLSFNIMSIIVVEFVIRVFGVFAFTMFRSQNLIGALGLLWSSIVTLMRCRYLVYTIEIYNTSLEKMNFVSENRFARNMKENDNPLRN</sequence>
<organism evidence="2 3">
    <name type="scientific">Caligus rogercresseyi</name>
    <name type="common">Sea louse</name>
    <dbReference type="NCBI Taxonomy" id="217165"/>
    <lineage>
        <taxon>Eukaryota</taxon>
        <taxon>Metazoa</taxon>
        <taxon>Ecdysozoa</taxon>
        <taxon>Arthropoda</taxon>
        <taxon>Crustacea</taxon>
        <taxon>Multicrustacea</taxon>
        <taxon>Hexanauplia</taxon>
        <taxon>Copepoda</taxon>
        <taxon>Siphonostomatoida</taxon>
        <taxon>Caligidae</taxon>
        <taxon>Caligus</taxon>
    </lineage>
</organism>
<feature type="transmembrane region" description="Helical" evidence="1">
    <location>
        <begin position="62"/>
        <end position="82"/>
    </location>
</feature>
<gene>
    <name evidence="2" type="ORF">FKW44_005744</name>
</gene>